<dbReference type="AlphaFoldDB" id="A0A0A9FKC0"/>
<accession>A0A0A9FKC0</accession>
<dbReference type="EMBL" id="GBRH01186247">
    <property type="protein sequence ID" value="JAE11649.1"/>
    <property type="molecule type" value="Transcribed_RNA"/>
</dbReference>
<dbReference type="InterPro" id="IPR012337">
    <property type="entry name" value="RNaseH-like_sf"/>
</dbReference>
<sequence length="91" mass="10627">MLEFAFPFRITFDELSKQGSNYTYAPSLAEWERSTVVCNFLKVFYNTTVVLSGSSYPTANRYFHELWKIKLAMDKECYNEDQDIVAMVKGM</sequence>
<dbReference type="Pfam" id="PF14372">
    <property type="entry name" value="hAT-like_RNase-H"/>
    <property type="match status" value="1"/>
</dbReference>
<protein>
    <recommendedName>
        <fullName evidence="1">hAT-like transposase RNase-H fold domain-containing protein</fullName>
    </recommendedName>
</protein>
<dbReference type="PANTHER" id="PTHR23272">
    <property type="entry name" value="BED FINGER-RELATED"/>
    <property type="match status" value="1"/>
</dbReference>
<name>A0A0A9FKC0_ARUDO</name>
<proteinExistence type="predicted"/>
<dbReference type="GO" id="GO:0003677">
    <property type="term" value="F:DNA binding"/>
    <property type="evidence" value="ECO:0007669"/>
    <property type="project" value="InterPro"/>
</dbReference>
<reference evidence="2" key="1">
    <citation type="submission" date="2014-09" db="EMBL/GenBank/DDBJ databases">
        <authorList>
            <person name="Magalhaes I.L.F."/>
            <person name="Oliveira U."/>
            <person name="Santos F.R."/>
            <person name="Vidigal T.H.D.A."/>
            <person name="Brescovit A.D."/>
            <person name="Santos A.J."/>
        </authorList>
    </citation>
    <scope>NUCLEOTIDE SEQUENCE</scope>
    <source>
        <tissue evidence="2">Shoot tissue taken approximately 20 cm above the soil surface</tissue>
    </source>
</reference>
<dbReference type="SUPFAM" id="SSF53098">
    <property type="entry name" value="Ribonuclease H-like"/>
    <property type="match status" value="1"/>
</dbReference>
<reference evidence="2" key="2">
    <citation type="journal article" date="2015" name="Data Brief">
        <title>Shoot transcriptome of the giant reed, Arundo donax.</title>
        <authorList>
            <person name="Barrero R.A."/>
            <person name="Guerrero F.D."/>
            <person name="Moolhuijzen P."/>
            <person name="Goolsby J.A."/>
            <person name="Tidwell J."/>
            <person name="Bellgard S.E."/>
            <person name="Bellgard M.I."/>
        </authorList>
    </citation>
    <scope>NUCLEOTIDE SEQUENCE</scope>
    <source>
        <tissue evidence="2">Shoot tissue taken approximately 20 cm above the soil surface</tissue>
    </source>
</reference>
<evidence type="ECO:0000259" key="1">
    <source>
        <dbReference type="Pfam" id="PF14372"/>
    </source>
</evidence>
<dbReference type="InterPro" id="IPR025525">
    <property type="entry name" value="hAT-like_transposase_RNase-H"/>
</dbReference>
<feature type="domain" description="hAT-like transposase RNase-H fold" evidence="1">
    <location>
        <begin position="52"/>
        <end position="91"/>
    </location>
</feature>
<evidence type="ECO:0000313" key="2">
    <source>
        <dbReference type="EMBL" id="JAE11649.1"/>
    </source>
</evidence>
<organism evidence="2">
    <name type="scientific">Arundo donax</name>
    <name type="common">Giant reed</name>
    <name type="synonym">Donax arundinaceus</name>
    <dbReference type="NCBI Taxonomy" id="35708"/>
    <lineage>
        <taxon>Eukaryota</taxon>
        <taxon>Viridiplantae</taxon>
        <taxon>Streptophyta</taxon>
        <taxon>Embryophyta</taxon>
        <taxon>Tracheophyta</taxon>
        <taxon>Spermatophyta</taxon>
        <taxon>Magnoliopsida</taxon>
        <taxon>Liliopsida</taxon>
        <taxon>Poales</taxon>
        <taxon>Poaceae</taxon>
        <taxon>PACMAD clade</taxon>
        <taxon>Arundinoideae</taxon>
        <taxon>Arundineae</taxon>
        <taxon>Arundo</taxon>
    </lineage>
</organism>